<keyword evidence="7" id="KW-0963">Cytoplasm</keyword>
<dbReference type="Gene3D" id="1.10.40.30">
    <property type="entry name" value="Fumarase/aspartase (C-terminal domain)"/>
    <property type="match status" value="1"/>
</dbReference>
<dbReference type="PANTHER" id="PTHR43814:SF1">
    <property type="entry name" value="ARGININOSUCCINATE LYASE"/>
    <property type="match status" value="1"/>
</dbReference>
<name>A0A1H5XZS9_9RHOO</name>
<gene>
    <name evidence="7" type="primary">argH</name>
    <name evidence="8" type="ORF">Tchl_1827</name>
</gene>
<dbReference type="SUPFAM" id="SSF48557">
    <property type="entry name" value="L-aspartase-like"/>
    <property type="match status" value="1"/>
</dbReference>
<evidence type="ECO:0000313" key="8">
    <source>
        <dbReference type="EMBL" id="APR04681.1"/>
    </source>
</evidence>
<dbReference type="HAMAP" id="MF_00006">
    <property type="entry name" value="Arg_succ_lyase"/>
    <property type="match status" value="1"/>
</dbReference>
<dbReference type="GO" id="GO:0004056">
    <property type="term" value="F:argininosuccinate lyase activity"/>
    <property type="evidence" value="ECO:0007669"/>
    <property type="project" value="UniProtKB-UniRule"/>
</dbReference>
<comment type="pathway">
    <text evidence="2 7">Amino-acid biosynthesis; L-arginine biosynthesis; L-arginine from L-ornithine and carbamoyl phosphate: step 3/3.</text>
</comment>
<dbReference type="UniPathway" id="UPA00068">
    <property type="reaction ID" value="UER00114"/>
</dbReference>
<dbReference type="AlphaFoldDB" id="A0A1H5XZS9"/>
<dbReference type="InterPro" id="IPR029419">
    <property type="entry name" value="Arg_succ_lyase_C"/>
</dbReference>
<evidence type="ECO:0000313" key="9">
    <source>
        <dbReference type="Proteomes" id="UP000185739"/>
    </source>
</evidence>
<protein>
    <recommendedName>
        <fullName evidence="3 7">Argininosuccinate lyase</fullName>
        <shortName evidence="7">ASAL</shortName>
        <ecNumber evidence="3 7">4.3.2.1</ecNumber>
    </recommendedName>
    <alternativeName>
        <fullName evidence="7">Arginosuccinase</fullName>
    </alternativeName>
</protein>
<comment type="similarity">
    <text evidence="7">Belongs to the lyase 1 family. Argininosuccinate lyase subfamily.</text>
</comment>
<dbReference type="InterPro" id="IPR022761">
    <property type="entry name" value="Fumarate_lyase_N"/>
</dbReference>
<evidence type="ECO:0000256" key="2">
    <source>
        <dbReference type="ARBA" id="ARBA00004941"/>
    </source>
</evidence>
<sequence>MTDTTTPAAGANASIDATAKAWSGRFTEPVSDLVKRYTASVFFDQRMAAQDIRGSLAHAKMLAKQGIIGAQDLADIERGMAQIAAEIERGEFAWNLDDEDVHLNIEKRLTALVGDAGKRLHTGRSRNDQVATDIRLWLRDAIDQILALIGDFQKNLLDVAEAHAATPMPGFTHLQVAQPVTFGHHLMAYYEMSRRDAERFADCRKRVNRLPLGSAALAGTSYPIDRGFVASELGFDEVCFNSLDAVSDRDFAIEFCAAAALLMTHLSRLSEELILWMSPRVGFIDLADRFCTGSSIMPQKKNPDVPELVRGKTGRVNGSLIALLTLMKGQPLAYNKDNQEDKEPLFDTADTVIDTLRIYADMITGIRVKAEAMRGALSQGYATATDLADYLVKKGLPFRDAHEAVALAVRAADVKGCDLPQFSLDELRIAMAHVPGAAERLGTDIFAVLTVEGSLASRSHVGGTAPEQVRTAIARARVAHGD</sequence>
<dbReference type="InterPro" id="IPR000362">
    <property type="entry name" value="Fumarate_lyase_fam"/>
</dbReference>
<dbReference type="NCBIfam" id="TIGR00838">
    <property type="entry name" value="argH"/>
    <property type="match status" value="1"/>
</dbReference>
<comment type="catalytic activity">
    <reaction evidence="1 7">
        <text>2-(N(omega)-L-arginino)succinate = fumarate + L-arginine</text>
        <dbReference type="Rhea" id="RHEA:24020"/>
        <dbReference type="ChEBI" id="CHEBI:29806"/>
        <dbReference type="ChEBI" id="CHEBI:32682"/>
        <dbReference type="ChEBI" id="CHEBI:57472"/>
        <dbReference type="EC" id="4.3.2.1"/>
    </reaction>
</comment>
<evidence type="ECO:0000256" key="1">
    <source>
        <dbReference type="ARBA" id="ARBA00000985"/>
    </source>
</evidence>
<dbReference type="PROSITE" id="PS00163">
    <property type="entry name" value="FUMARATE_LYASES"/>
    <property type="match status" value="1"/>
</dbReference>
<organism evidence="8 9">
    <name type="scientific">Thauera chlorobenzoica</name>
    <dbReference type="NCBI Taxonomy" id="96773"/>
    <lineage>
        <taxon>Bacteria</taxon>
        <taxon>Pseudomonadati</taxon>
        <taxon>Pseudomonadota</taxon>
        <taxon>Betaproteobacteria</taxon>
        <taxon>Rhodocyclales</taxon>
        <taxon>Zoogloeaceae</taxon>
        <taxon>Thauera</taxon>
    </lineage>
</organism>
<evidence type="ECO:0000256" key="5">
    <source>
        <dbReference type="ARBA" id="ARBA00022605"/>
    </source>
</evidence>
<dbReference type="InterPro" id="IPR008948">
    <property type="entry name" value="L-Aspartase-like"/>
</dbReference>
<dbReference type="FunFam" id="1.20.200.10:FF:000015">
    <property type="entry name" value="argininosuccinate lyase isoform X2"/>
    <property type="match status" value="1"/>
</dbReference>
<dbReference type="InterPro" id="IPR009049">
    <property type="entry name" value="Argininosuccinate_lyase"/>
</dbReference>
<dbReference type="STRING" id="96773.Tchl_1827"/>
<dbReference type="InterPro" id="IPR024083">
    <property type="entry name" value="Fumarase/histidase_N"/>
</dbReference>
<dbReference type="PANTHER" id="PTHR43814">
    <property type="entry name" value="ARGININOSUCCINATE LYASE"/>
    <property type="match status" value="1"/>
</dbReference>
<dbReference type="FunFam" id="1.10.275.10:FF:000002">
    <property type="entry name" value="Argininosuccinate lyase"/>
    <property type="match status" value="1"/>
</dbReference>
<dbReference type="Pfam" id="PF00206">
    <property type="entry name" value="Lyase_1"/>
    <property type="match status" value="1"/>
</dbReference>
<comment type="subcellular location">
    <subcellularLocation>
        <location evidence="7">Cytoplasm</location>
    </subcellularLocation>
</comment>
<dbReference type="GO" id="GO:0005829">
    <property type="term" value="C:cytosol"/>
    <property type="evidence" value="ECO:0007669"/>
    <property type="project" value="TreeGrafter"/>
</dbReference>
<accession>A0A1H5XZS9</accession>
<dbReference type="CDD" id="cd01359">
    <property type="entry name" value="Argininosuccinate_lyase"/>
    <property type="match status" value="1"/>
</dbReference>
<dbReference type="EC" id="4.3.2.1" evidence="3 7"/>
<dbReference type="Gene3D" id="1.20.200.10">
    <property type="entry name" value="Fumarase/aspartase (Central domain)"/>
    <property type="match status" value="1"/>
</dbReference>
<proteinExistence type="inferred from homology"/>
<dbReference type="InterPro" id="IPR020557">
    <property type="entry name" value="Fumarate_lyase_CS"/>
</dbReference>
<evidence type="ECO:0000256" key="3">
    <source>
        <dbReference type="ARBA" id="ARBA00012338"/>
    </source>
</evidence>
<keyword evidence="5 7" id="KW-0028">Amino-acid biosynthesis</keyword>
<dbReference type="PRINTS" id="PR00145">
    <property type="entry name" value="ARGSUCLYASE"/>
</dbReference>
<evidence type="ECO:0000256" key="7">
    <source>
        <dbReference type="HAMAP-Rule" id="MF_00006"/>
    </source>
</evidence>
<dbReference type="Gene3D" id="1.10.275.10">
    <property type="entry name" value="Fumarase/aspartase (N-terminal domain)"/>
    <property type="match status" value="1"/>
</dbReference>
<reference evidence="8 9" key="1">
    <citation type="submission" date="2016-12" db="EMBL/GenBank/DDBJ databases">
        <title>Complete genome sequence of Thauera chlorobenzoica, a Betaproteobacterium degrading haloaromatics anaerobically to CO2 and halides.</title>
        <authorList>
            <person name="Goris T."/>
            <person name="Mergelsberg M."/>
            <person name="Boll M."/>
        </authorList>
    </citation>
    <scope>NUCLEOTIDE SEQUENCE [LARGE SCALE GENOMIC DNA]</scope>
    <source>
        <strain evidence="8 9">3CB1</strain>
    </source>
</reference>
<keyword evidence="9" id="KW-1185">Reference proteome</keyword>
<keyword evidence="6 7" id="KW-0456">Lyase</keyword>
<dbReference type="OrthoDB" id="9769623at2"/>
<dbReference type="Proteomes" id="UP000185739">
    <property type="component" value="Chromosome"/>
</dbReference>
<dbReference type="RefSeq" id="WP_075148129.1">
    <property type="nucleotide sequence ID" value="NZ_CP018839.1"/>
</dbReference>
<dbReference type="GO" id="GO:0042450">
    <property type="term" value="P:L-arginine biosynthetic process via ornithine"/>
    <property type="evidence" value="ECO:0007669"/>
    <property type="project" value="UniProtKB-UniRule"/>
</dbReference>
<evidence type="ECO:0000256" key="4">
    <source>
        <dbReference type="ARBA" id="ARBA00022571"/>
    </source>
</evidence>
<keyword evidence="4 7" id="KW-0055">Arginine biosynthesis</keyword>
<dbReference type="EMBL" id="CP018839">
    <property type="protein sequence ID" value="APR04681.1"/>
    <property type="molecule type" value="Genomic_DNA"/>
</dbReference>
<dbReference type="FunFam" id="1.10.40.30:FF:000001">
    <property type="entry name" value="Argininosuccinate lyase"/>
    <property type="match status" value="1"/>
</dbReference>
<dbReference type="Pfam" id="PF14698">
    <property type="entry name" value="ASL_C2"/>
    <property type="match status" value="1"/>
</dbReference>
<dbReference type="KEGG" id="tcl:Tchl_1827"/>
<dbReference type="PRINTS" id="PR00149">
    <property type="entry name" value="FUMRATELYASE"/>
</dbReference>
<evidence type="ECO:0000256" key="6">
    <source>
        <dbReference type="ARBA" id="ARBA00023239"/>
    </source>
</evidence>